<evidence type="ECO:0000313" key="7">
    <source>
        <dbReference type="Proteomes" id="UP000664495"/>
    </source>
</evidence>
<dbReference type="InterPro" id="IPR000847">
    <property type="entry name" value="LysR_HTH_N"/>
</dbReference>
<dbReference type="SUPFAM" id="SSF53850">
    <property type="entry name" value="Periplasmic binding protein-like II"/>
    <property type="match status" value="1"/>
</dbReference>
<dbReference type="PROSITE" id="PS50931">
    <property type="entry name" value="HTH_LYSR"/>
    <property type="match status" value="1"/>
</dbReference>
<evidence type="ECO:0000256" key="2">
    <source>
        <dbReference type="ARBA" id="ARBA00023015"/>
    </source>
</evidence>
<dbReference type="InterPro" id="IPR005119">
    <property type="entry name" value="LysR_subst-bd"/>
</dbReference>
<evidence type="ECO:0000259" key="5">
    <source>
        <dbReference type="PROSITE" id="PS50931"/>
    </source>
</evidence>
<evidence type="ECO:0000256" key="4">
    <source>
        <dbReference type="ARBA" id="ARBA00023163"/>
    </source>
</evidence>
<reference evidence="6 7" key="1">
    <citation type="submission" date="2021-03" db="EMBL/GenBank/DDBJ databases">
        <title>Enterococcal diversity collection.</title>
        <authorList>
            <person name="Gilmore M.S."/>
            <person name="Schwartzman J."/>
            <person name="Van Tyne D."/>
            <person name="Martin M."/>
            <person name="Earl A.M."/>
            <person name="Manson A.L."/>
            <person name="Straub T."/>
            <person name="Salamzade R."/>
            <person name="Saavedra J."/>
            <person name="Lebreton F."/>
            <person name="Prichula J."/>
            <person name="Schaufler K."/>
            <person name="Gaca A."/>
            <person name="Sgardioli B."/>
            <person name="Wagenaar J."/>
            <person name="Strong T."/>
        </authorList>
    </citation>
    <scope>NUCLEOTIDE SEQUENCE [LARGE SCALE GENOMIC DNA]</scope>
    <source>
        <strain evidence="6 7">MJM16</strain>
    </source>
</reference>
<keyword evidence="4" id="KW-0804">Transcription</keyword>
<comment type="similarity">
    <text evidence="1">Belongs to the LysR transcriptional regulatory family.</text>
</comment>
<comment type="caution">
    <text evidence="6">The sequence shown here is derived from an EMBL/GenBank/DDBJ whole genome shotgun (WGS) entry which is preliminary data.</text>
</comment>
<dbReference type="InterPro" id="IPR036388">
    <property type="entry name" value="WH-like_DNA-bd_sf"/>
</dbReference>
<dbReference type="Pfam" id="PF00126">
    <property type="entry name" value="HTH_1"/>
    <property type="match status" value="1"/>
</dbReference>
<dbReference type="InterPro" id="IPR050950">
    <property type="entry name" value="HTH-type_LysR_regulators"/>
</dbReference>
<evidence type="ECO:0000313" key="6">
    <source>
        <dbReference type="EMBL" id="MBO0454370.1"/>
    </source>
</evidence>
<dbReference type="InterPro" id="IPR036390">
    <property type="entry name" value="WH_DNA-bd_sf"/>
</dbReference>
<dbReference type="Proteomes" id="UP000664495">
    <property type="component" value="Unassembled WGS sequence"/>
</dbReference>
<evidence type="ECO:0000256" key="3">
    <source>
        <dbReference type="ARBA" id="ARBA00023125"/>
    </source>
</evidence>
<protein>
    <submittedName>
        <fullName evidence="6">LysR family transcriptional regulator</fullName>
    </submittedName>
</protein>
<proteinExistence type="inferred from homology"/>
<accession>A0ABS3HLQ1</accession>
<gene>
    <name evidence="6" type="ORF">JZO85_19095</name>
</gene>
<dbReference type="PANTHER" id="PTHR30419">
    <property type="entry name" value="HTH-TYPE TRANSCRIPTIONAL REGULATOR YBHD"/>
    <property type="match status" value="1"/>
</dbReference>
<evidence type="ECO:0000256" key="1">
    <source>
        <dbReference type="ARBA" id="ARBA00009437"/>
    </source>
</evidence>
<name>A0ABS3HLQ1_9ENTE</name>
<dbReference type="SUPFAM" id="SSF46785">
    <property type="entry name" value="Winged helix' DNA-binding domain"/>
    <property type="match status" value="1"/>
</dbReference>
<dbReference type="RefSeq" id="WP_207110108.1">
    <property type="nucleotide sequence ID" value="NZ_JAFLVR010000056.1"/>
</dbReference>
<sequence length="299" mass="34514">MDIKHLRYFISIVNNDFNLSRTAQNLYISQPTLSIMINDFESREGTSLFKRNNGKIVGLTYIGEKYYADAQEVIKKYNEMQMNLHEAADTMAGSITIGIPPLILSLIFSTIMPKLILDNPTINFTLKEQGAHRLKGELLLETVDIAVLLSPEGISQNIIDSFEIQSSELSVFLSPKHHLAEKKRIDWKDLHNEKIALFDESFMIHHLFKDACERKNVYTNIILKSSSWDFLLNSVKINEELLTILPLPMADQYASEDFVARQMNEPIVWKVMICRLKKNNYTNTENYIYDTLIKLFQAK</sequence>
<keyword evidence="3" id="KW-0238">DNA-binding</keyword>
<dbReference type="PANTHER" id="PTHR30419:SF8">
    <property type="entry name" value="NITROGEN ASSIMILATION TRANSCRIPTIONAL ACTIVATOR-RELATED"/>
    <property type="match status" value="1"/>
</dbReference>
<keyword evidence="2" id="KW-0805">Transcription regulation</keyword>
<dbReference type="Pfam" id="PF03466">
    <property type="entry name" value="LysR_substrate"/>
    <property type="match status" value="1"/>
</dbReference>
<dbReference type="Gene3D" id="1.10.10.10">
    <property type="entry name" value="Winged helix-like DNA-binding domain superfamily/Winged helix DNA-binding domain"/>
    <property type="match status" value="1"/>
</dbReference>
<organism evidence="6 7">
    <name type="scientific">Candidatus Enterococcus murrayae</name>
    <dbReference type="NCBI Taxonomy" id="2815321"/>
    <lineage>
        <taxon>Bacteria</taxon>
        <taxon>Bacillati</taxon>
        <taxon>Bacillota</taxon>
        <taxon>Bacilli</taxon>
        <taxon>Lactobacillales</taxon>
        <taxon>Enterococcaceae</taxon>
        <taxon>Enterococcus</taxon>
    </lineage>
</organism>
<dbReference type="Gene3D" id="3.40.190.290">
    <property type="match status" value="1"/>
</dbReference>
<keyword evidence="7" id="KW-1185">Reference proteome</keyword>
<dbReference type="EMBL" id="JAFLVR010000056">
    <property type="protein sequence ID" value="MBO0454370.1"/>
    <property type="molecule type" value="Genomic_DNA"/>
</dbReference>
<feature type="domain" description="HTH lysR-type" evidence="5">
    <location>
        <begin position="1"/>
        <end position="59"/>
    </location>
</feature>